<evidence type="ECO:0000313" key="2">
    <source>
        <dbReference type="Proteomes" id="UP000490535"/>
    </source>
</evidence>
<sequence>MKKIYFPKNIYDALQENPKISIAEIQQVNKCHQSTAYRYKSNFEFAIKNPDKVLIHHKINKVKIENWRQLNNQQEHLNLFLSFTLNNDGFDSTPDLRERFYKEYSKYKNQTNRTFNRYFKKFRDEVNMSQYKLKIVQSSVRLQGFYTEENTDFKPKD</sequence>
<gene>
    <name evidence="1" type="ORF">GAK29_01759</name>
</gene>
<organism evidence="1 2">
    <name type="scientific">Acinetobacter bereziniae</name>
    <name type="common">Acinetobacter genomosp. 10</name>
    <dbReference type="NCBI Taxonomy" id="106648"/>
    <lineage>
        <taxon>Bacteria</taxon>
        <taxon>Pseudomonadati</taxon>
        <taxon>Pseudomonadota</taxon>
        <taxon>Gammaproteobacteria</taxon>
        <taxon>Moraxellales</taxon>
        <taxon>Moraxellaceae</taxon>
        <taxon>Acinetobacter</taxon>
    </lineage>
</organism>
<comment type="caution">
    <text evidence="1">The sequence shown here is derived from an EMBL/GenBank/DDBJ whole genome shotgun (WGS) entry which is preliminary data.</text>
</comment>
<dbReference type="Proteomes" id="UP000490535">
    <property type="component" value="Unassembled WGS sequence"/>
</dbReference>
<proteinExistence type="predicted"/>
<name>A0A833UQ16_ACIBZ</name>
<protein>
    <submittedName>
        <fullName evidence="1">Uncharacterized protein</fullName>
    </submittedName>
</protein>
<accession>A0A833UQ16</accession>
<dbReference type="AlphaFoldDB" id="A0A833UQ16"/>
<evidence type="ECO:0000313" key="1">
    <source>
        <dbReference type="EMBL" id="KAF1025696.1"/>
    </source>
</evidence>
<reference evidence="2" key="1">
    <citation type="journal article" date="2020" name="MBio">
        <title>Horizontal gene transfer to a defensive symbiont with a reduced genome amongst a multipartite beetle microbiome.</title>
        <authorList>
            <person name="Waterworth S.C."/>
            <person name="Florez L.V."/>
            <person name="Rees E.R."/>
            <person name="Hertweck C."/>
            <person name="Kaltenpoth M."/>
            <person name="Kwan J.C."/>
        </authorList>
    </citation>
    <scope>NUCLEOTIDE SEQUENCE [LARGE SCALE GENOMIC DNA]</scope>
</reference>
<dbReference type="EMBL" id="WNDP01000035">
    <property type="protein sequence ID" value="KAF1025696.1"/>
    <property type="molecule type" value="Genomic_DNA"/>
</dbReference>